<name>A0AAN6K3Q1_9PEZI</name>
<feature type="region of interest" description="Disordered" evidence="1">
    <location>
        <begin position="27"/>
        <end position="56"/>
    </location>
</feature>
<evidence type="ECO:0000256" key="1">
    <source>
        <dbReference type="SAM" id="MobiDB-lite"/>
    </source>
</evidence>
<feature type="region of interest" description="Disordered" evidence="1">
    <location>
        <begin position="842"/>
        <end position="873"/>
    </location>
</feature>
<organism evidence="2 3">
    <name type="scientific">Friedmanniomyces endolithicus</name>
    <dbReference type="NCBI Taxonomy" id="329885"/>
    <lineage>
        <taxon>Eukaryota</taxon>
        <taxon>Fungi</taxon>
        <taxon>Dikarya</taxon>
        <taxon>Ascomycota</taxon>
        <taxon>Pezizomycotina</taxon>
        <taxon>Dothideomycetes</taxon>
        <taxon>Dothideomycetidae</taxon>
        <taxon>Mycosphaerellales</taxon>
        <taxon>Teratosphaeriaceae</taxon>
        <taxon>Friedmanniomyces</taxon>
    </lineage>
</organism>
<feature type="compositionally biased region" description="Low complexity" evidence="1">
    <location>
        <begin position="961"/>
        <end position="976"/>
    </location>
</feature>
<keyword evidence="3" id="KW-1185">Reference proteome</keyword>
<dbReference type="Proteomes" id="UP001175353">
    <property type="component" value="Unassembled WGS sequence"/>
</dbReference>
<proteinExistence type="predicted"/>
<sequence length="1039" mass="114788">MPHGVLTPLGRQLRTVLANLRSAESRISSSSSSASGPHLRHGQFDRTSARSSSSNAAAAAATASDVAEVARSDDVTVADQDLSPPNSVYPTVSRRTVKRRVRRSYLTEALQAAGKDYATARVRRGKRDLSHVNVGRAEGWGQFERNAARHQHDPPVALAHTTDLTLERLVASCIQRMSTLQETGQAERDSPFQLTSSEDAFLRKQGYGKPDLEVWARIVSLRDPLDAASSLADLVQAPDERHVPVFLLTFLLRRDDFKSRALFVLLEICPRLLDGHLRRTGLTAPSENTIFVIFVRLVRHARELLLAYLPKASMAHSAPLNNLTNMLNKAMHLLSLETAVAPFQDNPHQEAAIVRILRFMTEHQPQLQITRDGYRAVVRIQLAQKKTPGEQQWAGLKALSWPPWKQNRTAMDADITAEEHGTTAAAATLRRMREAGYRPTEWERTAELHAGWDVDGTPAIQRRALLGTGSTRFQSQSAVWAARIASTRTAQEAWAAYLASEDALVPPSDDIHYAIVQMLYGEEKRQRTSANREKSEDEPSEQRERLLPGDAKEVVPLPPSTHLYTYTRLPVPTVEGFVRHLQSRHFQLGPRALAFVVAHAARLRLGFSYLEASSSHIPGIDTLLSFDLDASTAVVSDPLFTAFIQLLCRFSNVPLNTLGGKARSASFRSHKPLLRDGNMFHPLNPRHPIVFALELLRARGTTSPQAWNAVLQALSRDATLESMRFLRTADTSLPAESDLLGHSRGAITVYGLVSRTLSLLQDAHTDLDSQGFHCLCLTVENLAIGCWTILRSDIDETTAPKRGKSRGLLEPTASQDANALLRSDSHVKRLKGVFDTLIGVAPDTAKSPHPSTAADDSSTPPPPPTTALPPSAPLPLLHIPSTAVLHAYVRALGWMADHAGLLSLIRWMVAHRDELNPQWSRERTSREMLRKALTALRVFLERSWLRETEVRKQKDQGEHCSASAGVGSGGNDASAASPPPDPKVQNLRMLEGAASAEVVAEIEALVNGVESWRGWPTDEEVARYCRHRRFEQIRALVPR</sequence>
<reference evidence="2" key="1">
    <citation type="submission" date="2023-06" db="EMBL/GenBank/DDBJ databases">
        <title>Black Yeasts Isolated from many extreme environments.</title>
        <authorList>
            <person name="Coleine C."/>
            <person name="Stajich J.E."/>
            <person name="Selbmann L."/>
        </authorList>
    </citation>
    <scope>NUCLEOTIDE SEQUENCE</scope>
    <source>
        <strain evidence="2">CCFEE 5200</strain>
    </source>
</reference>
<comment type="caution">
    <text evidence="2">The sequence shown here is derived from an EMBL/GenBank/DDBJ whole genome shotgun (WGS) entry which is preliminary data.</text>
</comment>
<evidence type="ECO:0000313" key="2">
    <source>
        <dbReference type="EMBL" id="KAK0953297.1"/>
    </source>
</evidence>
<feature type="region of interest" description="Disordered" evidence="1">
    <location>
        <begin position="950"/>
        <end position="983"/>
    </location>
</feature>
<dbReference type="EMBL" id="JAUJLE010000560">
    <property type="protein sequence ID" value="KAK0953297.1"/>
    <property type="molecule type" value="Genomic_DNA"/>
</dbReference>
<feature type="compositionally biased region" description="Pro residues" evidence="1">
    <location>
        <begin position="859"/>
        <end position="873"/>
    </location>
</feature>
<feature type="region of interest" description="Disordered" evidence="1">
    <location>
        <begin position="524"/>
        <end position="546"/>
    </location>
</feature>
<evidence type="ECO:0000313" key="3">
    <source>
        <dbReference type="Proteomes" id="UP001175353"/>
    </source>
</evidence>
<dbReference type="AlphaFoldDB" id="A0AAN6K3Q1"/>
<accession>A0AAN6K3Q1</accession>
<protein>
    <submittedName>
        <fullName evidence="2">Uncharacterized protein</fullName>
    </submittedName>
</protein>
<gene>
    <name evidence="2" type="ORF">LTR91_023922</name>
</gene>